<evidence type="ECO:0000256" key="1">
    <source>
        <dbReference type="ARBA" id="ARBA00008061"/>
    </source>
</evidence>
<dbReference type="Gene3D" id="3.90.400.10">
    <property type="entry name" value="Oligo-1,6-glucosidase, Domain 2"/>
    <property type="match status" value="1"/>
</dbReference>
<dbReference type="RefSeq" id="WP_353980139.1">
    <property type="nucleotide sequence ID" value="NZ_CP159578.1"/>
</dbReference>
<dbReference type="InterPro" id="IPR017853">
    <property type="entry name" value="GH"/>
</dbReference>
<feature type="domain" description="Glycosyl hydrolase family 13 catalytic" evidence="4">
    <location>
        <begin position="15"/>
        <end position="408"/>
    </location>
</feature>
<evidence type="ECO:0000259" key="4">
    <source>
        <dbReference type="SMART" id="SM00642"/>
    </source>
</evidence>
<organism evidence="5">
    <name type="scientific">Salinicola endophyticus</name>
    <dbReference type="NCBI Taxonomy" id="1949083"/>
    <lineage>
        <taxon>Bacteria</taxon>
        <taxon>Pseudomonadati</taxon>
        <taxon>Pseudomonadota</taxon>
        <taxon>Gammaproteobacteria</taxon>
        <taxon>Oceanospirillales</taxon>
        <taxon>Halomonadaceae</taxon>
        <taxon>Salinicola</taxon>
    </lineage>
</organism>
<dbReference type="EMBL" id="CP159578">
    <property type="protein sequence ID" value="XCJ79190.1"/>
    <property type="molecule type" value="Genomic_DNA"/>
</dbReference>
<dbReference type="Pfam" id="PF00128">
    <property type="entry name" value="Alpha-amylase"/>
    <property type="match status" value="1"/>
</dbReference>
<evidence type="ECO:0000313" key="5">
    <source>
        <dbReference type="EMBL" id="XCJ79190.1"/>
    </source>
</evidence>
<dbReference type="CDD" id="cd11330">
    <property type="entry name" value="AmyAc_OligoGlu"/>
    <property type="match status" value="1"/>
</dbReference>
<keyword evidence="2 5" id="KW-0378">Hydrolase</keyword>
<dbReference type="InterPro" id="IPR006047">
    <property type="entry name" value="GH13_cat_dom"/>
</dbReference>
<accession>A0AB74UEJ9</accession>
<proteinExistence type="inferred from homology"/>
<dbReference type="AlphaFoldDB" id="A0AB74UEJ9"/>
<protein>
    <submittedName>
        <fullName evidence="5">Alpha-amylase family glycosyl hydrolase</fullName>
    </submittedName>
</protein>
<dbReference type="SUPFAM" id="SSF51011">
    <property type="entry name" value="Glycosyl hydrolase domain"/>
    <property type="match status" value="1"/>
</dbReference>
<dbReference type="InterPro" id="IPR013780">
    <property type="entry name" value="Glyco_hydro_b"/>
</dbReference>
<dbReference type="SUPFAM" id="SSF51445">
    <property type="entry name" value="(Trans)glycosidases"/>
    <property type="match status" value="1"/>
</dbReference>
<sequence>MIENTAWWRGSVIYQIYPRSFMDARGDGIGDLPGITSKLDYVAELGVDAIWVSPFFPSPMKDFGYDVTDYRGVDPMFGSFHDFQMLLERAHELGLKVIIDLVLSHTSDQHHWFVQSRSSRDNQKADWYVWADPKPDGTPPNNWLSFFTGSAWTFDSRRRQYYLHNFLSCQPDLNFHNPAVRRAQLDNARFWLDMGVDGFRLDTSNFYFHSQGLENNPALGSGELKTPSVPASNPYAMQRHQFDISQPENLGFLRELRELMEEYPGTTTVGEISDDRPLERMVEYTTGNDRLHMAYTFDLFDARFEAKQLRDVIEHFQYYAVDAWPCWALSNHDVMRVVSRWTDHEHLEQHGPLVARLATVMLCSLYGSVCLYQGEELGLPEADVPYERLVDPYGLALWPEYKGRDGCRTPMPWSEGDRGGFSSVEPWLPVDVHHRRLCVDRQLADADSTLNVTRAFLHWRKAQSAMVDGTLILSDFDDELLGWLRVSRDQAILAVFNLTAETRTTGLPEGAGEIVYRQGFNPELVEGQLRLPPFQAAFIEIARDSIDPRALIEQEPDLERKGFLSRLLGSLMGQEEGGTRPS</sequence>
<dbReference type="FunFam" id="3.90.400.10:FF:000002">
    <property type="entry name" value="Sucrose isomerase"/>
    <property type="match status" value="1"/>
</dbReference>
<gene>
    <name evidence="5" type="ORF">ABV408_17345</name>
</gene>
<dbReference type="SMART" id="SM00642">
    <property type="entry name" value="Aamy"/>
    <property type="match status" value="1"/>
</dbReference>
<dbReference type="GO" id="GO:0009313">
    <property type="term" value="P:oligosaccharide catabolic process"/>
    <property type="evidence" value="ECO:0007669"/>
    <property type="project" value="TreeGrafter"/>
</dbReference>
<comment type="similarity">
    <text evidence="1">Belongs to the glycosyl hydrolase 13 family.</text>
</comment>
<dbReference type="GO" id="GO:0004556">
    <property type="term" value="F:alpha-amylase activity"/>
    <property type="evidence" value="ECO:0007669"/>
    <property type="project" value="TreeGrafter"/>
</dbReference>
<dbReference type="PANTHER" id="PTHR10357:SF179">
    <property type="entry name" value="NEUTRAL AND BASIC AMINO ACID TRANSPORT PROTEIN RBAT"/>
    <property type="match status" value="1"/>
</dbReference>
<dbReference type="Gene3D" id="2.60.40.1180">
    <property type="entry name" value="Golgi alpha-mannosidase II"/>
    <property type="match status" value="1"/>
</dbReference>
<evidence type="ECO:0000256" key="3">
    <source>
        <dbReference type="ARBA" id="ARBA00023295"/>
    </source>
</evidence>
<dbReference type="Gene3D" id="3.20.20.80">
    <property type="entry name" value="Glycosidases"/>
    <property type="match status" value="2"/>
</dbReference>
<dbReference type="InterPro" id="IPR045857">
    <property type="entry name" value="O16G_dom_2"/>
</dbReference>
<evidence type="ECO:0000256" key="2">
    <source>
        <dbReference type="ARBA" id="ARBA00022801"/>
    </source>
</evidence>
<name>A0AB74UEJ9_9GAMM</name>
<reference evidence="5" key="1">
    <citation type="submission" date="2024-06" db="EMBL/GenBank/DDBJ databases">
        <title>Complete genome of Salinicola endophyticus HNIBRBA4755.</title>
        <authorList>
            <person name="Shin S.Y."/>
            <person name="Kang H."/>
            <person name="Song J."/>
        </authorList>
    </citation>
    <scope>NUCLEOTIDE SEQUENCE</scope>
    <source>
        <strain evidence="5">HNIBRBA4755</strain>
    </source>
</reference>
<keyword evidence="3" id="KW-0326">Glycosidase</keyword>
<dbReference type="PANTHER" id="PTHR10357">
    <property type="entry name" value="ALPHA-AMYLASE FAMILY MEMBER"/>
    <property type="match status" value="1"/>
</dbReference>